<dbReference type="EMBL" id="JNBR01002468">
    <property type="protein sequence ID" value="OQR82386.1"/>
    <property type="molecule type" value="Genomic_DNA"/>
</dbReference>
<keyword evidence="3 4" id="KW-0539">Nucleus</keyword>
<dbReference type="SMART" id="SM00389">
    <property type="entry name" value="HOX"/>
    <property type="match status" value="2"/>
</dbReference>
<feature type="domain" description="Homeobox" evidence="6">
    <location>
        <begin position="73"/>
        <end position="138"/>
    </location>
</feature>
<feature type="region of interest" description="Disordered" evidence="5">
    <location>
        <begin position="160"/>
        <end position="206"/>
    </location>
</feature>
<feature type="region of interest" description="Disordered" evidence="5">
    <location>
        <begin position="491"/>
        <end position="513"/>
    </location>
</feature>
<evidence type="ECO:0000256" key="4">
    <source>
        <dbReference type="PROSITE-ProRule" id="PRU00108"/>
    </source>
</evidence>
<keyword evidence="1 4" id="KW-0238">DNA-binding</keyword>
<accession>A0A1V9Y9K1</accession>
<evidence type="ECO:0000256" key="1">
    <source>
        <dbReference type="ARBA" id="ARBA00023125"/>
    </source>
</evidence>
<dbReference type="CDD" id="cd00086">
    <property type="entry name" value="homeodomain"/>
    <property type="match status" value="2"/>
</dbReference>
<protein>
    <recommendedName>
        <fullName evidence="6">Homeobox domain-containing protein</fullName>
    </recommendedName>
</protein>
<feature type="region of interest" description="Disordered" evidence="5">
    <location>
        <begin position="258"/>
        <end position="277"/>
    </location>
</feature>
<name>A0A1V9Y9K1_ACHHY</name>
<evidence type="ECO:0000256" key="3">
    <source>
        <dbReference type="ARBA" id="ARBA00023242"/>
    </source>
</evidence>
<feature type="region of interest" description="Disordered" evidence="5">
    <location>
        <begin position="1"/>
        <end position="83"/>
    </location>
</feature>
<feature type="region of interest" description="Disordered" evidence="5">
    <location>
        <begin position="289"/>
        <end position="330"/>
    </location>
</feature>
<feature type="compositionally biased region" description="Acidic residues" evidence="5">
    <location>
        <begin position="54"/>
        <end position="69"/>
    </location>
</feature>
<dbReference type="GO" id="GO:0003677">
    <property type="term" value="F:DNA binding"/>
    <property type="evidence" value="ECO:0007669"/>
    <property type="project" value="UniProtKB-UniRule"/>
</dbReference>
<feature type="DNA-binding region" description="Homeobox" evidence="4">
    <location>
        <begin position="323"/>
        <end position="388"/>
    </location>
</feature>
<dbReference type="STRING" id="1202772.A0A1V9Y9K1"/>
<dbReference type="SUPFAM" id="SSF46689">
    <property type="entry name" value="Homeodomain-like"/>
    <property type="match status" value="2"/>
</dbReference>
<dbReference type="InterPro" id="IPR050224">
    <property type="entry name" value="TALE_homeobox"/>
</dbReference>
<evidence type="ECO:0000313" key="7">
    <source>
        <dbReference type="EMBL" id="OQR82386.1"/>
    </source>
</evidence>
<feature type="DNA-binding region" description="Homeobox" evidence="4">
    <location>
        <begin position="75"/>
        <end position="139"/>
    </location>
</feature>
<gene>
    <name evidence="7" type="ORF">ACHHYP_16135</name>
</gene>
<dbReference type="Gene3D" id="1.10.10.60">
    <property type="entry name" value="Homeodomain-like"/>
    <property type="match status" value="2"/>
</dbReference>
<comment type="subcellular location">
    <subcellularLocation>
        <location evidence="4">Nucleus</location>
    </subcellularLocation>
</comment>
<dbReference type="PANTHER" id="PTHR11850">
    <property type="entry name" value="HOMEOBOX PROTEIN TRANSCRIPTION FACTORS"/>
    <property type="match status" value="1"/>
</dbReference>
<dbReference type="GO" id="GO:0005634">
    <property type="term" value="C:nucleus"/>
    <property type="evidence" value="ECO:0007669"/>
    <property type="project" value="UniProtKB-SubCell"/>
</dbReference>
<feature type="domain" description="Homeobox" evidence="6">
    <location>
        <begin position="321"/>
        <end position="387"/>
    </location>
</feature>
<dbReference type="OrthoDB" id="10056939at2759"/>
<dbReference type="InterPro" id="IPR001356">
    <property type="entry name" value="HD"/>
</dbReference>
<organism evidence="7 8">
    <name type="scientific">Achlya hypogyna</name>
    <name type="common">Oomycete</name>
    <name type="synonym">Protoachlya hypogyna</name>
    <dbReference type="NCBI Taxonomy" id="1202772"/>
    <lineage>
        <taxon>Eukaryota</taxon>
        <taxon>Sar</taxon>
        <taxon>Stramenopiles</taxon>
        <taxon>Oomycota</taxon>
        <taxon>Saprolegniomycetes</taxon>
        <taxon>Saprolegniales</taxon>
        <taxon>Achlyaceae</taxon>
        <taxon>Achlya</taxon>
    </lineage>
</organism>
<keyword evidence="8" id="KW-1185">Reference proteome</keyword>
<evidence type="ECO:0000313" key="8">
    <source>
        <dbReference type="Proteomes" id="UP000243579"/>
    </source>
</evidence>
<evidence type="ECO:0000259" key="6">
    <source>
        <dbReference type="PROSITE" id="PS50071"/>
    </source>
</evidence>
<dbReference type="Proteomes" id="UP000243579">
    <property type="component" value="Unassembled WGS sequence"/>
</dbReference>
<dbReference type="AlphaFoldDB" id="A0A1V9Y9K1"/>
<keyword evidence="2 4" id="KW-0371">Homeobox</keyword>
<evidence type="ECO:0000256" key="5">
    <source>
        <dbReference type="SAM" id="MobiDB-lite"/>
    </source>
</evidence>
<feature type="compositionally biased region" description="Basic and acidic residues" evidence="5">
    <location>
        <begin position="41"/>
        <end position="53"/>
    </location>
</feature>
<evidence type="ECO:0000256" key="2">
    <source>
        <dbReference type="ARBA" id="ARBA00023155"/>
    </source>
</evidence>
<feature type="non-terminal residue" evidence="7">
    <location>
        <position position="1"/>
    </location>
</feature>
<comment type="caution">
    <text evidence="7">The sequence shown here is derived from an EMBL/GenBank/DDBJ whole genome shotgun (WGS) entry which is preliminary data.</text>
</comment>
<dbReference type="GO" id="GO:0006355">
    <property type="term" value="P:regulation of DNA-templated transcription"/>
    <property type="evidence" value="ECO:0007669"/>
    <property type="project" value="InterPro"/>
</dbReference>
<sequence length="513" mass="58288">RWHREEEVESSLSQGVLCHNKRIHPVTQPSPGRMSTVAEQPPHEPSPKQVKDEAVDEDDVSSDDKDNDENAAPADRKPRRELPPATVAILKTWMLSPEHVKHPYPTDEDKKMLLEKTGINMKQLTNWFTNARKRIWKPMMRREHSRQLQSSFARDVQLREGQMGPRGPPPMVHHGSHPSDHPFSHPNDPYQAYPPPPHNDPRGYHHHPHLLERRVSDYPVRSHEYPPAPYPPAPVAYFEPRSHRSVSESVVDRLQHHRVGSHHGHHPYAPPHHPIPSSFETILQARLPPRTDRSASDASQKQLPSPPKGSPPEKDESDGSKEKRARRTSLLPPHVIRILKDWMMSPEHLEHPYPTDVEKKALCDETGLDMCQLNNWFANNRKRLWKPTMANRTKERLQLYSNESIRSIIYNGKSAAPTAPRRSFTVNPALPAVTTLPALVPPPAPATFQPAVPREGRSHTLDIGHFRRSRMNFQDILNASSDRAPVVLPPLTRPHASGSVGHDDHLPPLKGLM</sequence>
<reference evidence="7 8" key="1">
    <citation type="journal article" date="2014" name="Genome Biol. Evol.">
        <title>The secreted proteins of Achlya hypogyna and Thraustotheca clavata identify the ancestral oomycete secretome and reveal gene acquisitions by horizontal gene transfer.</title>
        <authorList>
            <person name="Misner I."/>
            <person name="Blouin N."/>
            <person name="Leonard G."/>
            <person name="Richards T.A."/>
            <person name="Lane C.E."/>
        </authorList>
    </citation>
    <scope>NUCLEOTIDE SEQUENCE [LARGE SCALE GENOMIC DNA]</scope>
    <source>
        <strain evidence="7 8">ATCC 48635</strain>
    </source>
</reference>
<feature type="compositionally biased region" description="Basic and acidic residues" evidence="5">
    <location>
        <begin position="311"/>
        <end position="322"/>
    </location>
</feature>
<dbReference type="PROSITE" id="PS50071">
    <property type="entry name" value="HOMEOBOX_2"/>
    <property type="match status" value="2"/>
</dbReference>
<dbReference type="InterPro" id="IPR009057">
    <property type="entry name" value="Homeodomain-like_sf"/>
</dbReference>
<dbReference type="InterPro" id="IPR008422">
    <property type="entry name" value="KN_HD"/>
</dbReference>
<proteinExistence type="predicted"/>
<dbReference type="Pfam" id="PF05920">
    <property type="entry name" value="Homeobox_KN"/>
    <property type="match status" value="2"/>
</dbReference>